<evidence type="ECO:0000313" key="7">
    <source>
        <dbReference type="EMBL" id="XAY06177.1"/>
    </source>
</evidence>
<proteinExistence type="inferred from homology"/>
<dbReference type="GO" id="GO:0015035">
    <property type="term" value="F:protein-disulfide reductase activity"/>
    <property type="evidence" value="ECO:0007669"/>
    <property type="project" value="TreeGrafter"/>
</dbReference>
<evidence type="ECO:0000256" key="4">
    <source>
        <dbReference type="ARBA" id="ARBA00023157"/>
    </source>
</evidence>
<reference evidence="7" key="1">
    <citation type="submission" date="2022-12" db="EMBL/GenBank/DDBJ databases">
        <title>Paraconexibacter alkalitolerans sp. nov. and Baekduia alba sp. nov., isolated from soil and emended description of the genera Paraconexibacter (Chun et al., 2020) and Baekduia (An et al., 2020).</title>
        <authorList>
            <person name="Vieira S."/>
            <person name="Huber K.J."/>
            <person name="Geppert A."/>
            <person name="Wolf J."/>
            <person name="Neumann-Schaal M."/>
            <person name="Muesken M."/>
            <person name="Overmann J."/>
        </authorList>
    </citation>
    <scope>NUCLEOTIDE SEQUENCE</scope>
    <source>
        <strain evidence="7">AEG42_29</strain>
    </source>
</reference>
<dbReference type="PROSITE" id="PS00195">
    <property type="entry name" value="GLUTAREDOXIN_1"/>
    <property type="match status" value="1"/>
</dbReference>
<dbReference type="PROSITE" id="PS51354">
    <property type="entry name" value="GLUTAREDOXIN_2"/>
    <property type="match status" value="1"/>
</dbReference>
<dbReference type="AlphaFoldDB" id="A0AAU7AXI6"/>
<dbReference type="RefSeq" id="WP_354697414.1">
    <property type="nucleotide sequence ID" value="NZ_CP114014.1"/>
</dbReference>
<dbReference type="EMBL" id="CP114014">
    <property type="protein sequence ID" value="XAY06177.1"/>
    <property type="molecule type" value="Genomic_DNA"/>
</dbReference>
<comment type="similarity">
    <text evidence="1">Belongs to the glutaredoxin family.</text>
</comment>
<accession>A0AAU7AXI6</accession>
<dbReference type="InterPro" id="IPR002109">
    <property type="entry name" value="Glutaredoxin"/>
</dbReference>
<sequence>MAEVIVYTTEPCPYCTRVKSLLAKRGVEYSEINLARDADGRSELVEKTGMMSFPQVIIDGTLVGGFDQTLAADKSGKLAELLAA</sequence>
<dbReference type="SUPFAM" id="SSF52833">
    <property type="entry name" value="Thioredoxin-like"/>
    <property type="match status" value="1"/>
</dbReference>
<protein>
    <submittedName>
        <fullName evidence="7">Glutaredoxin 3</fullName>
    </submittedName>
</protein>
<gene>
    <name evidence="7" type="primary">grxC</name>
    <name evidence="7" type="ORF">DSM112329_03041</name>
</gene>
<evidence type="ECO:0000256" key="2">
    <source>
        <dbReference type="ARBA" id="ARBA00022448"/>
    </source>
</evidence>
<evidence type="ECO:0000259" key="6">
    <source>
        <dbReference type="Pfam" id="PF00462"/>
    </source>
</evidence>
<dbReference type="PRINTS" id="PR00160">
    <property type="entry name" value="GLUTAREDOXIN"/>
</dbReference>
<dbReference type="InterPro" id="IPR011767">
    <property type="entry name" value="GLR_AS"/>
</dbReference>
<keyword evidence="4" id="KW-1015">Disulfide bond</keyword>
<dbReference type="KEGG" id="parq:DSM112329_03041"/>
<organism evidence="7">
    <name type="scientific">Paraconexibacter sp. AEG42_29</name>
    <dbReference type="NCBI Taxonomy" id="2997339"/>
    <lineage>
        <taxon>Bacteria</taxon>
        <taxon>Bacillati</taxon>
        <taxon>Actinomycetota</taxon>
        <taxon>Thermoleophilia</taxon>
        <taxon>Solirubrobacterales</taxon>
        <taxon>Paraconexibacteraceae</taxon>
        <taxon>Paraconexibacter</taxon>
    </lineage>
</organism>
<dbReference type="PANTHER" id="PTHR46679">
    <property type="match status" value="1"/>
</dbReference>
<name>A0AAU7AXI6_9ACTN</name>
<dbReference type="Gene3D" id="3.40.30.10">
    <property type="entry name" value="Glutaredoxin"/>
    <property type="match status" value="1"/>
</dbReference>
<dbReference type="PANTHER" id="PTHR46679:SF1">
    <property type="entry name" value="GLUTAREDOXIN-2, MITOCHONDRIAL"/>
    <property type="match status" value="1"/>
</dbReference>
<evidence type="ECO:0000256" key="3">
    <source>
        <dbReference type="ARBA" id="ARBA00022982"/>
    </source>
</evidence>
<evidence type="ECO:0000256" key="5">
    <source>
        <dbReference type="ARBA" id="ARBA00023284"/>
    </source>
</evidence>
<feature type="domain" description="Glutaredoxin" evidence="6">
    <location>
        <begin position="4"/>
        <end position="63"/>
    </location>
</feature>
<evidence type="ECO:0000256" key="1">
    <source>
        <dbReference type="ARBA" id="ARBA00007787"/>
    </source>
</evidence>
<keyword evidence="3" id="KW-0249">Electron transport</keyword>
<dbReference type="Pfam" id="PF00462">
    <property type="entry name" value="Glutaredoxin"/>
    <property type="match status" value="1"/>
</dbReference>
<keyword evidence="2" id="KW-0813">Transport</keyword>
<dbReference type="InterPro" id="IPR036249">
    <property type="entry name" value="Thioredoxin-like_sf"/>
</dbReference>
<dbReference type="InterPro" id="IPR014025">
    <property type="entry name" value="Glutaredoxin_subgr"/>
</dbReference>
<keyword evidence="5" id="KW-0676">Redox-active center</keyword>